<dbReference type="Pfam" id="PF14214">
    <property type="entry name" value="Helitron_like_N"/>
    <property type="match status" value="1"/>
</dbReference>
<reference evidence="5" key="2">
    <citation type="submission" date="2017-06" db="EMBL/GenBank/DDBJ databases">
        <title>WGS assembly of Brachypodium distachyon.</title>
        <authorList>
            <consortium name="The International Brachypodium Initiative"/>
            <person name="Lucas S."/>
            <person name="Harmon-Smith M."/>
            <person name="Lail K."/>
            <person name="Tice H."/>
            <person name="Grimwood J."/>
            <person name="Bruce D."/>
            <person name="Barry K."/>
            <person name="Shu S."/>
            <person name="Lindquist E."/>
            <person name="Wang M."/>
            <person name="Pitluck S."/>
            <person name="Vogel J.P."/>
            <person name="Garvin D.F."/>
            <person name="Mockler T.C."/>
            <person name="Schmutz J."/>
            <person name="Rokhsar D."/>
            <person name="Bevan M.W."/>
        </authorList>
    </citation>
    <scope>NUCLEOTIDE SEQUENCE</scope>
    <source>
        <strain evidence="5">Bd21</strain>
    </source>
</reference>
<evidence type="ECO:0000256" key="1">
    <source>
        <dbReference type="RuleBase" id="RU363044"/>
    </source>
</evidence>
<dbReference type="Gramene" id="PNT67796">
    <property type="protein sequence ID" value="PNT67796"/>
    <property type="gene ID" value="BRADI_3g32252v3"/>
</dbReference>
<dbReference type="EnsemblPlants" id="PNT67796">
    <property type="protein sequence ID" value="PNT67796"/>
    <property type="gene ID" value="BRADI_3g32252v3"/>
</dbReference>
<dbReference type="EMBL" id="CM000882">
    <property type="protein sequence ID" value="PNT67796.1"/>
    <property type="molecule type" value="Genomic_DNA"/>
</dbReference>
<dbReference type="GO" id="GO:0016787">
    <property type="term" value="F:hydrolase activity"/>
    <property type="evidence" value="ECO:0007669"/>
    <property type="project" value="UniProtKB-KW"/>
</dbReference>
<reference evidence="6" key="3">
    <citation type="submission" date="2018-08" db="UniProtKB">
        <authorList>
            <consortium name="EnsemblPlants"/>
        </authorList>
    </citation>
    <scope>IDENTIFICATION</scope>
    <source>
        <strain evidence="6">cv. Bd21</strain>
    </source>
</reference>
<keyword evidence="7" id="KW-1185">Reference proteome</keyword>
<dbReference type="Pfam" id="PF05970">
    <property type="entry name" value="PIF1"/>
    <property type="match status" value="1"/>
</dbReference>
<dbReference type="GO" id="GO:0005524">
    <property type="term" value="F:ATP binding"/>
    <property type="evidence" value="ECO:0007669"/>
    <property type="project" value="UniProtKB-KW"/>
</dbReference>
<keyword evidence="1" id="KW-0378">Hydrolase</keyword>
<dbReference type="Proteomes" id="UP000008810">
    <property type="component" value="Chromosome 3"/>
</dbReference>
<dbReference type="STRING" id="15368.A0A2K2D0J0"/>
<dbReference type="InParanoid" id="A0A2K2D0J0"/>
<evidence type="ECO:0000313" key="5">
    <source>
        <dbReference type="EMBL" id="PNT67796.1"/>
    </source>
</evidence>
<dbReference type="OrthoDB" id="677382at2759"/>
<keyword evidence="1" id="KW-0067">ATP-binding</keyword>
<gene>
    <name evidence="5" type="ORF">BRADI_3g32252v3</name>
</gene>
<comment type="catalytic activity">
    <reaction evidence="1">
        <text>ATP + H2O = ADP + phosphate + H(+)</text>
        <dbReference type="Rhea" id="RHEA:13065"/>
        <dbReference type="ChEBI" id="CHEBI:15377"/>
        <dbReference type="ChEBI" id="CHEBI:15378"/>
        <dbReference type="ChEBI" id="CHEBI:30616"/>
        <dbReference type="ChEBI" id="CHEBI:43474"/>
        <dbReference type="ChEBI" id="CHEBI:456216"/>
        <dbReference type="EC" id="5.6.2.3"/>
    </reaction>
</comment>
<name>A0A2K2D0J0_BRADI</name>
<dbReference type="GO" id="GO:0006310">
    <property type="term" value="P:DNA recombination"/>
    <property type="evidence" value="ECO:0007669"/>
    <property type="project" value="UniProtKB-KW"/>
</dbReference>
<evidence type="ECO:0000259" key="3">
    <source>
        <dbReference type="Pfam" id="PF14214"/>
    </source>
</evidence>
<dbReference type="EC" id="5.6.2.3" evidence="1"/>
<dbReference type="AlphaFoldDB" id="A0A2K2D0J0"/>
<dbReference type="InterPro" id="IPR049163">
    <property type="entry name" value="Pif1-like_2B_dom"/>
</dbReference>
<dbReference type="InterPro" id="IPR027417">
    <property type="entry name" value="P-loop_NTPase"/>
</dbReference>
<dbReference type="PANTHER" id="PTHR10492:SF57">
    <property type="entry name" value="ATP-DEPENDENT DNA HELICASE"/>
    <property type="match status" value="1"/>
</dbReference>
<dbReference type="Pfam" id="PF21530">
    <property type="entry name" value="Pif1_2B_dom"/>
    <property type="match status" value="1"/>
</dbReference>
<keyword evidence="1" id="KW-0233">DNA recombination</keyword>
<keyword evidence="1" id="KW-0234">DNA repair</keyword>
<dbReference type="CDD" id="cd18809">
    <property type="entry name" value="SF1_C_RecD"/>
    <property type="match status" value="1"/>
</dbReference>
<dbReference type="InterPro" id="IPR025476">
    <property type="entry name" value="Helitron_helicase-like"/>
</dbReference>
<dbReference type="GO" id="GO:0000723">
    <property type="term" value="P:telomere maintenance"/>
    <property type="evidence" value="ECO:0007669"/>
    <property type="project" value="InterPro"/>
</dbReference>
<feature type="domain" description="DNA helicase Pif1-like 2B" evidence="4">
    <location>
        <begin position="671"/>
        <end position="717"/>
    </location>
</feature>
<organism evidence="5">
    <name type="scientific">Brachypodium distachyon</name>
    <name type="common">Purple false brome</name>
    <name type="synonym">Trachynia distachya</name>
    <dbReference type="NCBI Taxonomy" id="15368"/>
    <lineage>
        <taxon>Eukaryota</taxon>
        <taxon>Viridiplantae</taxon>
        <taxon>Streptophyta</taxon>
        <taxon>Embryophyta</taxon>
        <taxon>Tracheophyta</taxon>
        <taxon>Spermatophyta</taxon>
        <taxon>Magnoliopsida</taxon>
        <taxon>Liliopsida</taxon>
        <taxon>Poales</taxon>
        <taxon>Poaceae</taxon>
        <taxon>BOP clade</taxon>
        <taxon>Pooideae</taxon>
        <taxon>Stipodae</taxon>
        <taxon>Brachypodieae</taxon>
        <taxon>Brachypodium</taxon>
    </lineage>
</organism>
<evidence type="ECO:0000313" key="7">
    <source>
        <dbReference type="Proteomes" id="UP000008810"/>
    </source>
</evidence>
<evidence type="ECO:0000259" key="2">
    <source>
        <dbReference type="Pfam" id="PF05970"/>
    </source>
</evidence>
<comment type="cofactor">
    <cofactor evidence="1">
        <name>Mg(2+)</name>
        <dbReference type="ChEBI" id="CHEBI:18420"/>
    </cofactor>
</comment>
<dbReference type="GO" id="GO:0006281">
    <property type="term" value="P:DNA repair"/>
    <property type="evidence" value="ECO:0007669"/>
    <property type="project" value="UniProtKB-KW"/>
</dbReference>
<proteinExistence type="inferred from homology"/>
<evidence type="ECO:0000313" key="6">
    <source>
        <dbReference type="EnsemblPlants" id="PNT67796"/>
    </source>
</evidence>
<reference evidence="5 6" key="1">
    <citation type="journal article" date="2010" name="Nature">
        <title>Genome sequencing and analysis of the model grass Brachypodium distachyon.</title>
        <authorList>
            <consortium name="International Brachypodium Initiative"/>
        </authorList>
    </citation>
    <scope>NUCLEOTIDE SEQUENCE [LARGE SCALE GENOMIC DNA]</scope>
    <source>
        <strain evidence="5 6">Bd21</strain>
    </source>
</reference>
<feature type="domain" description="DNA helicase Pif1-like DEAD-box helicase" evidence="2">
    <location>
        <begin position="417"/>
        <end position="588"/>
    </location>
</feature>
<keyword evidence="1" id="KW-0347">Helicase</keyword>
<keyword evidence="1" id="KW-0227">DNA damage</keyword>
<dbReference type="FunFam" id="3.40.50.300:FF:002884">
    <property type="entry name" value="ATP-dependent DNA helicase"/>
    <property type="match status" value="1"/>
</dbReference>
<feature type="domain" description="Helitron helicase-like" evidence="3">
    <location>
        <begin position="81"/>
        <end position="173"/>
    </location>
</feature>
<feature type="non-terminal residue" evidence="5">
    <location>
        <position position="1"/>
    </location>
</feature>
<comment type="similarity">
    <text evidence="1">Belongs to the helicase family.</text>
</comment>
<protein>
    <recommendedName>
        <fullName evidence="1">ATP-dependent DNA helicase</fullName>
        <ecNumber evidence="1">5.6.2.3</ecNumber>
    </recommendedName>
</protein>
<evidence type="ECO:0000259" key="4">
    <source>
        <dbReference type="Pfam" id="PF21530"/>
    </source>
</evidence>
<accession>A0A2K2D0J0</accession>
<dbReference type="SUPFAM" id="SSF52540">
    <property type="entry name" value="P-loop containing nucleoside triphosphate hydrolases"/>
    <property type="match status" value="1"/>
</dbReference>
<dbReference type="Gene3D" id="3.40.50.300">
    <property type="entry name" value="P-loop containing nucleotide triphosphate hydrolases"/>
    <property type="match status" value="1"/>
</dbReference>
<dbReference type="PANTHER" id="PTHR10492">
    <property type="match status" value="1"/>
</dbReference>
<dbReference type="InterPro" id="IPR010285">
    <property type="entry name" value="DNA_helicase_pif1-like_DEAD"/>
</dbReference>
<sequence length="826" mass="93477">APAASEVVGLIVGDIGATDIGRDLIVEDRSAGLQQINEKHRKFMSMQYTLLFPYGEDGYHDSLVYQQTSRSENLHRRKATMLEYYSGQRVILPSSFTGDPRYLYQNYQDCIAICRKYGCPDLFITFTSNPAWLEIAEALASFPGQQPSDRPDIVDRVFKMKLNHLMDDIKKKSLKIDLYISAQLPDATTDPIGYEAVSSFMIHGPCGPLKSNASCMSEGKCSKNFPKEFCEKTSIDSKGFAQYARPNNGMVVNRNGINIDNRFIVPHNVDLVVKYHAHINVERVNHDGMHKYLFKYVTKGFDCSRVGFYRSTGQNINEINNYLECHYVTPHEAAWRIFQYDIHHTDPSVERLPVHLPLENNVVYAEDDNLEEVISNPENLKTKLTTWLEANRRSSAAHQHTYIESALHKESFFTFAWKIALAVESSGIASLLLPGGRTPHSCFKIPLEICQNFMCNVKKNTNLAELIQKTSLIIWDEAPVNHKYCSEALDRTLRDMLSDSRPVSQNKQFGGITVVLSGDFGQTLPVIPNAKKGHSLKACIVNSYIWHECTVLHLTENMRLASRSLSPSDRENLRIFAEWLLRVGDGTEPYIAIENEPENAFIQIPQSLLLPSHCRNLDGLISFVYNSRHQQENAASKISELEASEMSYYSADTIDDASSNHSTLEALYPPEFLNTISMNGLPDHVLHLKIGMPIMILRNLDPSRGLCNGTRLIVTQLTKRTRVYIPRIVTTSAQSRWPFKLKRMQFPVRLSDAMTINKSQGQTLNRVGVYLPTPVFSHGQLYVAFSRVTSPNGLRVLIENSPSSHANCTHNVVYHDVFSQINRQPH</sequence>
<keyword evidence="1" id="KW-0547">Nucleotide-binding</keyword>
<dbReference type="GO" id="GO:0043139">
    <property type="term" value="F:5'-3' DNA helicase activity"/>
    <property type="evidence" value="ECO:0007669"/>
    <property type="project" value="UniProtKB-EC"/>
</dbReference>